<evidence type="ECO:0008006" key="5">
    <source>
        <dbReference type="Google" id="ProtNLM"/>
    </source>
</evidence>
<dbReference type="InterPro" id="IPR038696">
    <property type="entry name" value="IalB_sf"/>
</dbReference>
<accession>A0A2Z2NZ75</accession>
<dbReference type="Pfam" id="PF06776">
    <property type="entry name" value="IalB"/>
    <property type="match status" value="1"/>
</dbReference>
<protein>
    <recommendedName>
        <fullName evidence="5">Invasion protein B</fullName>
    </recommendedName>
</protein>
<evidence type="ECO:0000313" key="4">
    <source>
        <dbReference type="Proteomes" id="UP000250079"/>
    </source>
</evidence>
<organism evidence="3 4">
    <name type="scientific">Granulosicoccus antarcticus IMCC3135</name>
    <dbReference type="NCBI Taxonomy" id="1192854"/>
    <lineage>
        <taxon>Bacteria</taxon>
        <taxon>Pseudomonadati</taxon>
        <taxon>Pseudomonadota</taxon>
        <taxon>Gammaproteobacteria</taxon>
        <taxon>Chromatiales</taxon>
        <taxon>Granulosicoccaceae</taxon>
        <taxon>Granulosicoccus</taxon>
    </lineage>
</organism>
<proteinExistence type="predicted"/>
<feature type="compositionally biased region" description="Polar residues" evidence="1">
    <location>
        <begin position="62"/>
        <end position="80"/>
    </location>
</feature>
<dbReference type="RefSeq" id="WP_088917735.1">
    <property type="nucleotide sequence ID" value="NZ_CP018632.1"/>
</dbReference>
<feature type="signal peptide" evidence="2">
    <location>
        <begin position="1"/>
        <end position="26"/>
    </location>
</feature>
<dbReference type="Gene3D" id="2.60.40.1880">
    <property type="entry name" value="Invasion associated locus B (IalB) protein"/>
    <property type="match status" value="1"/>
</dbReference>
<name>A0A2Z2NZ75_9GAMM</name>
<keyword evidence="4" id="KW-1185">Reference proteome</keyword>
<evidence type="ECO:0000256" key="2">
    <source>
        <dbReference type="SAM" id="SignalP"/>
    </source>
</evidence>
<dbReference type="InterPro" id="IPR010642">
    <property type="entry name" value="Invasion_prot_B"/>
</dbReference>
<dbReference type="Proteomes" id="UP000250079">
    <property type="component" value="Chromosome"/>
</dbReference>
<dbReference type="KEGG" id="gai:IMCC3135_11670"/>
<feature type="region of interest" description="Disordered" evidence="1">
    <location>
        <begin position="29"/>
        <end position="80"/>
    </location>
</feature>
<reference evidence="3 4" key="1">
    <citation type="submission" date="2016-12" db="EMBL/GenBank/DDBJ databases">
        <authorList>
            <person name="Song W.-J."/>
            <person name="Kurnit D.M."/>
        </authorList>
    </citation>
    <scope>NUCLEOTIDE SEQUENCE [LARGE SCALE GENOMIC DNA]</scope>
    <source>
        <strain evidence="3 4">IMCC3135</strain>
    </source>
</reference>
<dbReference type="EMBL" id="CP018632">
    <property type="protein sequence ID" value="ASJ72424.1"/>
    <property type="molecule type" value="Genomic_DNA"/>
</dbReference>
<dbReference type="OrthoDB" id="7057139at2"/>
<sequence>MIDRLAILLAVTALSLPGAFVSSAWAQSGTGLKLGPSEEPAGKLDLGATPQSEREQAPAARQDSSTSGARSQASEGQQTKVGAWNVACDGEGKNCAMAQIGNDSKGTPVLEMVIRKLAEPLEVGERTAIAVLDVITPLGVVLPEGLAVTIDNGQQETAPFQVCTEQGCLVREPIDSDLVDRFKGGNGAVISVIAASQGEVSASISLSGFTKAYASLK</sequence>
<evidence type="ECO:0000313" key="3">
    <source>
        <dbReference type="EMBL" id="ASJ72424.1"/>
    </source>
</evidence>
<feature type="chain" id="PRO_5016273104" description="Invasion protein B" evidence="2">
    <location>
        <begin position="27"/>
        <end position="217"/>
    </location>
</feature>
<dbReference type="AlphaFoldDB" id="A0A2Z2NZ75"/>
<evidence type="ECO:0000256" key="1">
    <source>
        <dbReference type="SAM" id="MobiDB-lite"/>
    </source>
</evidence>
<gene>
    <name evidence="3" type="ORF">IMCC3135_11670</name>
</gene>
<keyword evidence="2" id="KW-0732">Signal</keyword>